<reference evidence="10 11" key="1">
    <citation type="journal article" date="2011" name="Science">
        <title>The ecoresponsive genome of Daphnia pulex.</title>
        <authorList>
            <person name="Colbourne J.K."/>
            <person name="Pfrender M.E."/>
            <person name="Gilbert D."/>
            <person name="Thomas W.K."/>
            <person name="Tucker A."/>
            <person name="Oakley T.H."/>
            <person name="Tokishita S."/>
            <person name="Aerts A."/>
            <person name="Arnold G.J."/>
            <person name="Basu M.K."/>
            <person name="Bauer D.J."/>
            <person name="Caceres C.E."/>
            <person name="Carmel L."/>
            <person name="Casola C."/>
            <person name="Choi J.H."/>
            <person name="Detter J.C."/>
            <person name="Dong Q."/>
            <person name="Dusheyko S."/>
            <person name="Eads B.D."/>
            <person name="Frohlich T."/>
            <person name="Geiler-Samerotte K.A."/>
            <person name="Gerlach D."/>
            <person name="Hatcher P."/>
            <person name="Jogdeo S."/>
            <person name="Krijgsveld J."/>
            <person name="Kriventseva E.V."/>
            <person name="Kultz D."/>
            <person name="Laforsch C."/>
            <person name="Lindquist E."/>
            <person name="Lopez J."/>
            <person name="Manak J.R."/>
            <person name="Muller J."/>
            <person name="Pangilinan J."/>
            <person name="Patwardhan R.P."/>
            <person name="Pitluck S."/>
            <person name="Pritham E.J."/>
            <person name="Rechtsteiner A."/>
            <person name="Rho M."/>
            <person name="Rogozin I.B."/>
            <person name="Sakarya O."/>
            <person name="Salamov A."/>
            <person name="Schaack S."/>
            <person name="Shapiro H."/>
            <person name="Shiga Y."/>
            <person name="Skalitzky C."/>
            <person name="Smith Z."/>
            <person name="Souvorov A."/>
            <person name="Sung W."/>
            <person name="Tang Z."/>
            <person name="Tsuchiya D."/>
            <person name="Tu H."/>
            <person name="Vos H."/>
            <person name="Wang M."/>
            <person name="Wolf Y.I."/>
            <person name="Yamagata H."/>
            <person name="Yamada T."/>
            <person name="Ye Y."/>
            <person name="Shaw J.R."/>
            <person name="Andrews J."/>
            <person name="Crease T.J."/>
            <person name="Tang H."/>
            <person name="Lucas S.M."/>
            <person name="Robertson H.M."/>
            <person name="Bork P."/>
            <person name="Koonin E.V."/>
            <person name="Zdobnov E.M."/>
            <person name="Grigoriev I.V."/>
            <person name="Lynch M."/>
            <person name="Boore J.L."/>
        </authorList>
    </citation>
    <scope>NUCLEOTIDE SEQUENCE [LARGE SCALE GENOMIC DNA]</scope>
</reference>
<keyword evidence="11" id="KW-1185">Reference proteome</keyword>
<dbReference type="KEGG" id="dpx:DAPPUDRAFT_303838"/>
<dbReference type="PhylomeDB" id="E9GIB5"/>
<keyword evidence="8" id="KW-0449">Lipoprotein</keyword>
<dbReference type="NCBIfam" id="TIGR00231">
    <property type="entry name" value="small_GTP"/>
    <property type="match status" value="1"/>
</dbReference>
<dbReference type="GO" id="GO:0022412">
    <property type="term" value="P:cellular process involved in reproduction in multicellular organism"/>
    <property type="evidence" value="ECO:0007669"/>
    <property type="project" value="UniProtKB-ARBA"/>
</dbReference>
<keyword evidence="3" id="KW-1003">Cell membrane</keyword>
<organism evidence="10 11">
    <name type="scientific">Daphnia pulex</name>
    <name type="common">Water flea</name>
    <dbReference type="NCBI Taxonomy" id="6669"/>
    <lineage>
        <taxon>Eukaryota</taxon>
        <taxon>Metazoa</taxon>
        <taxon>Ecdysozoa</taxon>
        <taxon>Arthropoda</taxon>
        <taxon>Crustacea</taxon>
        <taxon>Branchiopoda</taxon>
        <taxon>Diplostraca</taxon>
        <taxon>Cladocera</taxon>
        <taxon>Anomopoda</taxon>
        <taxon>Daphniidae</taxon>
        <taxon>Daphnia</taxon>
    </lineage>
</organism>
<evidence type="ECO:0000256" key="4">
    <source>
        <dbReference type="ARBA" id="ARBA00022481"/>
    </source>
</evidence>
<dbReference type="InterPro" id="IPR003578">
    <property type="entry name" value="Small_GTPase_Rho"/>
</dbReference>
<dbReference type="SUPFAM" id="SSF52540">
    <property type="entry name" value="P-loop containing nucleoside triphosphate hydrolases"/>
    <property type="match status" value="1"/>
</dbReference>
<dbReference type="EMBL" id="GL732546">
    <property type="protein sequence ID" value="EFX80648.1"/>
    <property type="molecule type" value="Genomic_DNA"/>
</dbReference>
<dbReference type="SMART" id="SM00173">
    <property type="entry name" value="RAS"/>
    <property type="match status" value="1"/>
</dbReference>
<dbReference type="GO" id="GO:0042995">
    <property type="term" value="C:cell projection"/>
    <property type="evidence" value="ECO:0000318"/>
    <property type="project" value="GO_Central"/>
</dbReference>
<comment type="subcellular location">
    <subcellularLocation>
        <location evidence="1">Cell membrane</location>
        <topology evidence="1">Lipid-anchor</topology>
        <orientation evidence="1">Cytoplasmic side</orientation>
    </subcellularLocation>
</comment>
<evidence type="ECO:0000256" key="5">
    <source>
        <dbReference type="ARBA" id="ARBA00022741"/>
    </source>
</evidence>
<dbReference type="GO" id="GO:0031410">
    <property type="term" value="C:cytoplasmic vesicle"/>
    <property type="evidence" value="ECO:0000318"/>
    <property type="project" value="GO_Central"/>
</dbReference>
<dbReference type="eggNOG" id="KOG0393">
    <property type="taxonomic scope" value="Eukaryota"/>
</dbReference>
<evidence type="ECO:0000256" key="6">
    <source>
        <dbReference type="ARBA" id="ARBA00023134"/>
    </source>
</evidence>
<dbReference type="GO" id="GO:0060326">
    <property type="term" value="P:cell chemotaxis"/>
    <property type="evidence" value="ECO:0000318"/>
    <property type="project" value="GO_Central"/>
</dbReference>
<dbReference type="InterPro" id="IPR027417">
    <property type="entry name" value="P-loop_NTPase"/>
</dbReference>
<dbReference type="InParanoid" id="E9GIB5"/>
<protein>
    <submittedName>
        <fullName evidence="10">Uncharacterized protein</fullName>
    </submittedName>
</protein>
<evidence type="ECO:0000313" key="11">
    <source>
        <dbReference type="Proteomes" id="UP000000305"/>
    </source>
</evidence>
<dbReference type="GO" id="GO:0005886">
    <property type="term" value="C:plasma membrane"/>
    <property type="evidence" value="ECO:0000318"/>
    <property type="project" value="GO_Central"/>
</dbReference>
<evidence type="ECO:0000256" key="8">
    <source>
        <dbReference type="ARBA" id="ARBA00023288"/>
    </source>
</evidence>
<dbReference type="GO" id="GO:0035099">
    <property type="term" value="P:hemocyte migration"/>
    <property type="evidence" value="ECO:0007669"/>
    <property type="project" value="UniProtKB-ARBA"/>
</dbReference>
<dbReference type="HOGENOM" id="CLU_041217_21_2_1"/>
<name>E9GIB5_DAPPU</name>
<keyword evidence="7" id="KW-0472">Membrane</keyword>
<evidence type="ECO:0000256" key="7">
    <source>
        <dbReference type="ARBA" id="ARBA00023136"/>
    </source>
</evidence>
<dbReference type="OMA" id="ENVIHKW"/>
<evidence type="ECO:0000256" key="3">
    <source>
        <dbReference type="ARBA" id="ARBA00022475"/>
    </source>
</evidence>
<proteinExistence type="inferred from homology"/>
<sequence>MIRDRPLKITVVGDGTVGKTCVLIVYTKNVFPVTYVPTVFDNFSDTIEVDGHAYNVSLWDTAGQEDYERLRILSYPNTDVFLLCYAVNNRTSFNNVTSKWIPELKHHCPNAPIVLVGAKVDIRKEGSTDEDCVSYAEAAKLSKKVGPFLECSAKTGENLRLVFQEAVRTAINKPKTKPRNCNLL</sequence>
<dbReference type="GO" id="GO:0007163">
    <property type="term" value="P:establishment or maintenance of cell polarity"/>
    <property type="evidence" value="ECO:0000318"/>
    <property type="project" value="GO_Central"/>
</dbReference>
<evidence type="ECO:0000256" key="9">
    <source>
        <dbReference type="ARBA" id="ARBA00023289"/>
    </source>
</evidence>
<dbReference type="FunFam" id="3.40.50.300:FF:000983">
    <property type="entry name" value="Rho family GTPase"/>
    <property type="match status" value="1"/>
</dbReference>
<dbReference type="GO" id="GO:0019901">
    <property type="term" value="F:protein kinase binding"/>
    <property type="evidence" value="ECO:0000318"/>
    <property type="project" value="GO_Central"/>
</dbReference>
<dbReference type="InterPro" id="IPR005225">
    <property type="entry name" value="Small_GTP-bd"/>
</dbReference>
<keyword evidence="6" id="KW-0342">GTP-binding</keyword>
<dbReference type="SMART" id="SM00175">
    <property type="entry name" value="RAB"/>
    <property type="match status" value="1"/>
</dbReference>
<evidence type="ECO:0000313" key="10">
    <source>
        <dbReference type="EMBL" id="EFX80648.1"/>
    </source>
</evidence>
<dbReference type="PROSITE" id="PS51419">
    <property type="entry name" value="RAB"/>
    <property type="match status" value="1"/>
</dbReference>
<dbReference type="GO" id="GO:0008045">
    <property type="term" value="P:motor neuron axon guidance"/>
    <property type="evidence" value="ECO:0000318"/>
    <property type="project" value="GO_Central"/>
</dbReference>
<evidence type="ECO:0000256" key="1">
    <source>
        <dbReference type="ARBA" id="ARBA00004342"/>
    </source>
</evidence>
<comment type="similarity">
    <text evidence="2">Belongs to the small GTPase superfamily. Rho family.</text>
</comment>
<dbReference type="OrthoDB" id="8830751at2759"/>
<dbReference type="GO" id="GO:0007015">
    <property type="term" value="P:actin filament organization"/>
    <property type="evidence" value="ECO:0000318"/>
    <property type="project" value="GO_Central"/>
</dbReference>
<dbReference type="GO" id="GO:0008360">
    <property type="term" value="P:regulation of cell shape"/>
    <property type="evidence" value="ECO:0000318"/>
    <property type="project" value="GO_Central"/>
</dbReference>
<dbReference type="Gene3D" id="3.40.50.300">
    <property type="entry name" value="P-loop containing nucleotide triphosphate hydrolases"/>
    <property type="match status" value="1"/>
</dbReference>
<dbReference type="GO" id="GO:0030865">
    <property type="term" value="P:cortical cytoskeleton organization"/>
    <property type="evidence" value="ECO:0000318"/>
    <property type="project" value="GO_Central"/>
</dbReference>
<dbReference type="GO" id="GO:0001667">
    <property type="term" value="P:ameboidal-type cell migration"/>
    <property type="evidence" value="ECO:0007669"/>
    <property type="project" value="UniProtKB-ARBA"/>
</dbReference>
<dbReference type="SMART" id="SM00174">
    <property type="entry name" value="RHO"/>
    <property type="match status" value="1"/>
</dbReference>
<dbReference type="CDD" id="cd00157">
    <property type="entry name" value="Rho"/>
    <property type="match status" value="1"/>
</dbReference>
<accession>E9GIB5</accession>
<dbReference type="GO" id="GO:0003006">
    <property type="term" value="P:developmental process involved in reproduction"/>
    <property type="evidence" value="ECO:0007669"/>
    <property type="project" value="UniProtKB-ARBA"/>
</dbReference>
<dbReference type="GO" id="GO:0016601">
    <property type="term" value="P:Rac protein signal transduction"/>
    <property type="evidence" value="ECO:0000318"/>
    <property type="project" value="GO_Central"/>
</dbReference>
<keyword evidence="5" id="KW-0547">Nucleotide-binding</keyword>
<dbReference type="GO" id="GO:0032956">
    <property type="term" value="P:regulation of actin cytoskeleton organization"/>
    <property type="evidence" value="ECO:0000318"/>
    <property type="project" value="GO_Central"/>
</dbReference>
<keyword evidence="9" id="KW-0636">Prenylation</keyword>
<dbReference type="PRINTS" id="PR00449">
    <property type="entry name" value="RASTRNSFRMNG"/>
</dbReference>
<dbReference type="GO" id="GO:0005525">
    <property type="term" value="F:GTP binding"/>
    <property type="evidence" value="ECO:0000318"/>
    <property type="project" value="GO_Central"/>
</dbReference>
<dbReference type="Pfam" id="PF00071">
    <property type="entry name" value="Ras"/>
    <property type="match status" value="1"/>
</dbReference>
<dbReference type="GO" id="GO:0035006">
    <property type="term" value="P:melanization defense response"/>
    <property type="evidence" value="ECO:0007669"/>
    <property type="project" value="UniProtKB-ARBA"/>
</dbReference>
<dbReference type="InterPro" id="IPR001806">
    <property type="entry name" value="Small_GTPase"/>
</dbReference>
<dbReference type="PROSITE" id="PS51421">
    <property type="entry name" value="RAS"/>
    <property type="match status" value="1"/>
</dbReference>
<dbReference type="GO" id="GO:0030031">
    <property type="term" value="P:cell projection assembly"/>
    <property type="evidence" value="ECO:0000318"/>
    <property type="project" value="GO_Central"/>
</dbReference>
<dbReference type="FunCoup" id="E9GIB5">
    <property type="interactions" value="127"/>
</dbReference>
<keyword evidence="4" id="KW-0488">Methylation</keyword>
<dbReference type="PANTHER" id="PTHR24072">
    <property type="entry name" value="RHO FAMILY GTPASE"/>
    <property type="match status" value="1"/>
</dbReference>
<evidence type="ECO:0000256" key="2">
    <source>
        <dbReference type="ARBA" id="ARBA00010142"/>
    </source>
</evidence>
<dbReference type="GO" id="GO:0003924">
    <property type="term" value="F:GTPase activity"/>
    <property type="evidence" value="ECO:0000318"/>
    <property type="project" value="GO_Central"/>
</dbReference>
<dbReference type="PROSITE" id="PS51420">
    <property type="entry name" value="RHO"/>
    <property type="match status" value="1"/>
</dbReference>
<dbReference type="AlphaFoldDB" id="E9GIB5"/>
<dbReference type="GO" id="GO:0005856">
    <property type="term" value="C:cytoskeleton"/>
    <property type="evidence" value="ECO:0000318"/>
    <property type="project" value="GO_Central"/>
</dbReference>
<dbReference type="Proteomes" id="UP000000305">
    <property type="component" value="Unassembled WGS sequence"/>
</dbReference>
<gene>
    <name evidence="10" type="ORF">DAPPUDRAFT_303838</name>
</gene>
<dbReference type="STRING" id="6669.E9GIB5"/>